<reference evidence="1 2" key="1">
    <citation type="journal article" date="2023" name="Science">
        <title>Complex scaffold remodeling in plant triterpene biosynthesis.</title>
        <authorList>
            <person name="De La Pena R."/>
            <person name="Hodgson H."/>
            <person name="Liu J.C."/>
            <person name="Stephenson M.J."/>
            <person name="Martin A.C."/>
            <person name="Owen C."/>
            <person name="Harkess A."/>
            <person name="Leebens-Mack J."/>
            <person name="Jimenez L.E."/>
            <person name="Osbourn A."/>
            <person name="Sattely E.S."/>
        </authorList>
    </citation>
    <scope>NUCLEOTIDE SEQUENCE [LARGE SCALE GENOMIC DNA]</scope>
    <source>
        <strain evidence="2">cv. JPN11</strain>
        <tissue evidence="1">Leaf</tissue>
    </source>
</reference>
<comment type="caution">
    <text evidence="1">The sequence shown here is derived from an EMBL/GenBank/DDBJ whole genome shotgun (WGS) entry which is preliminary data.</text>
</comment>
<organism evidence="1 2">
    <name type="scientific">Melia azedarach</name>
    <name type="common">Chinaberry tree</name>
    <dbReference type="NCBI Taxonomy" id="155640"/>
    <lineage>
        <taxon>Eukaryota</taxon>
        <taxon>Viridiplantae</taxon>
        <taxon>Streptophyta</taxon>
        <taxon>Embryophyta</taxon>
        <taxon>Tracheophyta</taxon>
        <taxon>Spermatophyta</taxon>
        <taxon>Magnoliopsida</taxon>
        <taxon>eudicotyledons</taxon>
        <taxon>Gunneridae</taxon>
        <taxon>Pentapetalae</taxon>
        <taxon>rosids</taxon>
        <taxon>malvids</taxon>
        <taxon>Sapindales</taxon>
        <taxon>Meliaceae</taxon>
        <taxon>Melia</taxon>
    </lineage>
</organism>
<sequence>MQKKTSECIANLLQACIDKKSHLAGKLLHGHIFRNGLFSDTFLCNRLIEFYSKCNNTNSAQHVFDKMPQKNIYSWNAILSAQCKVQNLELAHKLFDAMPERNVVSCNNVISALVRNGLEEKALFVYYEMIKEGFVPTHFTLASVFSACAALLDVECGRMCHGLAIKIGLDKNMYVANALLCAYAKFGWTKNAVRVFEEMPEPNAVTFTAMMGGLAQTDRVVEALAMFRLMCRKGISIDSVSLSSVLGVCAREGSGVESDDFVQSDKSLSRNVHGQQVHCLTIKLGFAVDLHLSNSLLDMYAKNGDMDSAEVIFANLPEMSVVSWNVMIAGYGQKNQSEKAIECLERMKTCGFEPDEVTHINMLAACVRSGDVETGREMFDSMLNPTVSSWNAMLSGYSQNENHKEAIKLFREMQFQGVQPDRTTLAIILSSCAAMGFLEAGKQVHAASLKASFPVDKYVASGLIGVYSKCQKAELAERVFHKMPELDIVCWNSIIAGLSLNSLDGEAFMFFRQMRQKEMYPTQFSCATVLSACAKLSSSFQGRQVHAQIEKDGYVNDIFVGSALIDMYCKCGDVDQARQFFDMMPGKNTVTWNEMIHGYAQNGYGNEAACLYKDMIALGFKPDGITFVAILTACSHSGLVDAGIEIFNSMQQEHGVEPVLDHYTCMIDCLGRAGRFHEAEVLIDEMPYKDDPVVWEVLLSSCRVHANMRLAKRAAEELFRLDPKNSAPYSLLANIYSSLGRWDDLRNIREQMSENHVVKDPACSWVEYKNPMPWLL</sequence>
<evidence type="ECO:0000313" key="2">
    <source>
        <dbReference type="Proteomes" id="UP001164539"/>
    </source>
</evidence>
<dbReference type="EMBL" id="CM051395">
    <property type="protein sequence ID" value="KAJ4724403.1"/>
    <property type="molecule type" value="Genomic_DNA"/>
</dbReference>
<evidence type="ECO:0000313" key="1">
    <source>
        <dbReference type="EMBL" id="KAJ4724403.1"/>
    </source>
</evidence>
<keyword evidence="2" id="KW-1185">Reference proteome</keyword>
<accession>A0ACC1YN15</accession>
<name>A0ACC1YN15_MELAZ</name>
<protein>
    <submittedName>
        <fullName evidence="1">Pentatricopeptide repeat</fullName>
    </submittedName>
</protein>
<dbReference type="Proteomes" id="UP001164539">
    <property type="component" value="Chromosome 2"/>
</dbReference>
<gene>
    <name evidence="1" type="ORF">OWV82_003398</name>
</gene>
<proteinExistence type="predicted"/>